<dbReference type="EMBL" id="CP075587">
    <property type="protein sequence ID" value="QYF49353.1"/>
    <property type="molecule type" value="Genomic_DNA"/>
</dbReference>
<proteinExistence type="predicted"/>
<reference evidence="1 2" key="1">
    <citation type="journal article" date="2022" name="bioRxiv">
        <title>Ecology and evolution of chlamydial symbionts of arthropods.</title>
        <authorList>
            <person name="Halter T."/>
            <person name="Koestlbacher S."/>
            <person name="Collingro A."/>
            <person name="Sixt B.S."/>
            <person name="Toenshoff E.R."/>
            <person name="Hendrickx F."/>
            <person name="Kostanjsek R."/>
            <person name="Horn M."/>
        </authorList>
    </citation>
    <scope>NUCLEOTIDE SEQUENCE [LARGE SCALE GENOMIC DNA]</scope>
    <source>
        <strain evidence="1">W744xW776</strain>
    </source>
</reference>
<evidence type="ECO:0000313" key="2">
    <source>
        <dbReference type="Proteomes" id="UP000826014"/>
    </source>
</evidence>
<protein>
    <submittedName>
        <fullName evidence="1">Uncharacterized protein</fullName>
    </submittedName>
</protein>
<accession>A0ABX8V2B9</accession>
<gene>
    <name evidence="1" type="ORF">RHABOEDO_001675</name>
</gene>
<organism evidence="1 2">
    <name type="scientific">Candidatus Rhabdochlamydia oedothoracis</name>
    <dbReference type="NCBI Taxonomy" id="2720720"/>
    <lineage>
        <taxon>Bacteria</taxon>
        <taxon>Pseudomonadati</taxon>
        <taxon>Chlamydiota</taxon>
        <taxon>Chlamydiia</taxon>
        <taxon>Parachlamydiales</taxon>
        <taxon>Candidatus Rhabdochlamydiaceae</taxon>
        <taxon>Candidatus Rhabdochlamydia</taxon>
    </lineage>
</organism>
<keyword evidence="2" id="KW-1185">Reference proteome</keyword>
<evidence type="ECO:0000313" key="1">
    <source>
        <dbReference type="EMBL" id="QYF49353.1"/>
    </source>
</evidence>
<dbReference type="Proteomes" id="UP000826014">
    <property type="component" value="Chromosome"/>
</dbReference>
<name>A0ABX8V2B9_9BACT</name>
<sequence>MDIPLCFAVGGDAYYYLDLMRKMALQIAARSPDFVVVGGYILKCIRKKTFQTLNSLKFSNGLRYKFCSYATKSELFNKKPKRHPQGSSSP</sequence>